<organism evidence="1 2">
    <name type="scientific">Cannabis sativa</name>
    <name type="common">Hemp</name>
    <name type="synonym">Marijuana</name>
    <dbReference type="NCBI Taxonomy" id="3483"/>
    <lineage>
        <taxon>Eukaryota</taxon>
        <taxon>Viridiplantae</taxon>
        <taxon>Streptophyta</taxon>
        <taxon>Embryophyta</taxon>
        <taxon>Tracheophyta</taxon>
        <taxon>Spermatophyta</taxon>
        <taxon>Magnoliopsida</taxon>
        <taxon>eudicotyledons</taxon>
        <taxon>Gunneridae</taxon>
        <taxon>Pentapetalae</taxon>
        <taxon>rosids</taxon>
        <taxon>fabids</taxon>
        <taxon>Rosales</taxon>
        <taxon>Cannabaceae</taxon>
        <taxon>Cannabis</taxon>
    </lineage>
</organism>
<sequence length="109" mass="11455">MSISVSIIPSGNFQSKPHNRLASVRSTIVSAITIPGQPLRPPPNGKYSNCCPLKSMELSINLSGKNSSGLCHFEEPAKGGLLQQAKSLVFKTSFAASAEETTIAGTVPK</sequence>
<dbReference type="Proteomes" id="UP000583929">
    <property type="component" value="Unassembled WGS sequence"/>
</dbReference>
<name>A0A7J6IBQ2_CANSA</name>
<accession>A0A7J6IBQ2</accession>
<dbReference type="EMBL" id="JAATIQ010000001">
    <property type="protein sequence ID" value="KAF4404937.1"/>
    <property type="molecule type" value="Genomic_DNA"/>
</dbReference>
<evidence type="ECO:0000313" key="2">
    <source>
        <dbReference type="Proteomes" id="UP000583929"/>
    </source>
</evidence>
<keyword evidence="2" id="KW-1185">Reference proteome</keyword>
<gene>
    <name evidence="1" type="ORF">G4B88_006323</name>
</gene>
<proteinExistence type="predicted"/>
<comment type="caution">
    <text evidence="1">The sequence shown here is derived from an EMBL/GenBank/DDBJ whole genome shotgun (WGS) entry which is preliminary data.</text>
</comment>
<reference evidence="1 2" key="1">
    <citation type="journal article" date="2020" name="bioRxiv">
        <title>Sequence and annotation of 42 cannabis genomes reveals extensive copy number variation in cannabinoid synthesis and pathogen resistance genes.</title>
        <authorList>
            <person name="Mckernan K.J."/>
            <person name="Helbert Y."/>
            <person name="Kane L.T."/>
            <person name="Ebling H."/>
            <person name="Zhang L."/>
            <person name="Liu B."/>
            <person name="Eaton Z."/>
            <person name="Mclaughlin S."/>
            <person name="Kingan S."/>
            <person name="Baybayan P."/>
            <person name="Concepcion G."/>
            <person name="Jordan M."/>
            <person name="Riva A."/>
            <person name="Barbazuk W."/>
            <person name="Harkins T."/>
        </authorList>
    </citation>
    <scope>NUCLEOTIDE SEQUENCE [LARGE SCALE GENOMIC DNA]</scope>
    <source>
        <strain evidence="2">cv. Jamaican Lion 4</strain>
        <tissue evidence="1">Leaf</tissue>
    </source>
</reference>
<evidence type="ECO:0000313" key="1">
    <source>
        <dbReference type="EMBL" id="KAF4404937.1"/>
    </source>
</evidence>
<dbReference type="AlphaFoldDB" id="A0A7J6IBQ2"/>
<protein>
    <submittedName>
        <fullName evidence="1">Uncharacterized protein</fullName>
    </submittedName>
</protein>